<sequence>MPISVVWIAYSSDSTRASVRAAASTDAASGLAAEWGIKGFDTKNVRAERMRRRQERLASAATASVTAAGSHRKARRSRLQMLMARAVAIERAKLNAHPDSLTASSTANGGGGELVNNDDDDDDEDGVNAHSGDAGWLSDSSSSSNRGEASAPDPDNNADPAESEARRIAKIERHKRKRALGLRRAERRKLVQADWDMVLSKVMSQVRSRSSHRSPDVYKRGGRLLDIDRRGVKRIAIRPMHALPSADGIPLPIQPPPPVGPKATAASGAAPPAVRRIYLASTDELAEIFTSDARDDLANSSLAGMFINSNNLVGDFSDAICAVKPMSVIGIINAPLVTGSLPDCLADMPNLSKVYLKGLDLAPAPIPPALFNLRATFLSVSAVNMVGELPPTRPATWSNLRYLDFSANSLSGTLPAWLANTPGMASISLRANSFSGIIPPSYVGNPALAHVDLAMNLLTGTIPDRFSANASLSTFDLSYNSLHGELPPSLTLALCASLGNLTLSSNRLTGSLDGLFPPSCSAVHIDFSDNKLTGPIPPELGDCAALVGLFLRSNNLTGQVPASIGSLGSLSLLDLSNNAINGLDWNVDEQPSLKFLSLRANALAAPPIVFYVEALFLSQTQFVCKWTANLRFLDVSANPRAFGGSSLLQALTRMMRAPPGAVASNWPFCVDAGRTSIHRRPARIGHSAPLPSISYLDLSSNRLEGRLPRTALASSFNLPYGLSTLDLSDNDFVGSIPLSFAVALATNLRFLSLHGNARMIASVTPVESFLVPDPVTERKFPLDHYACPGLTDSSRRSVVSIDPSYYRYQLCSCIQGYTGVVSASPNATTGCRTAVSYCSDGRLCATTAASSRAVQPAVGYWPAPQSSAASAFVPCTSTVNIHRTSVCNPFGNVTCVPYATEPDTVRLNCTGDLCLPGYYGRLCSQCADGYFYYIQGECRHCSSAASSKINAVTSSLMITAALTALIVLRAREQNPMRAKRRAAYHRNPSIPLFLRTYWRELLLVGILVGCITVAAASYAMSTTALMVELFLFVVVSFHFLVRSSLPLDLEAAKTSGIGTADLRTPLMANPINESTRTGTVDAHQSFGGFLGDIPLWEVRQTLAVNSGFYKVTTIWFQTMNVITLPITLPQLFSFFRVFNNGIFIVTPSICSRTSFASTYPTILVLVMLGPLIYAAFALLVFGVYACWLVVRGWWLRRSVRHRQDAQALAGAIYTRITTRLHRLLWLIISILIAILYMVYFPVLGIYLSLFSCDSSGVPGDGDLYMRAAPWIRCSRQEHDYVRMAWWGTGAMIVYTIALFYAHGVVFYAAQTGALDSLAVRTKYSILYESFRPGAWWFEMFFTARRIFVTVVLSITAPTSSFGPLAVVSVLGAELALQGWWAPFSTSLVNLAELVSLVSLIVAVLLVQAELRLFSSADQVSNLSSTDIGTLDHIIVVVISFVFLLFILLAILANLRLLPWIRKRNWWVMTVLGLGVTADGKGGVSPALRAGATTASRDVAHLLVTDDELHATPLFHGESSALRDVTSETTNLRNEIDRLQAELTQRDRNLFRVHISHEAQLSVLRDQLAAAKSAACSSPPSPTPPSL</sequence>
<keyword evidence="2" id="KW-0433">Leucine-rich repeat</keyword>
<protein>
    <submittedName>
        <fullName evidence="13">Uncharacterized protein</fullName>
    </submittedName>
</protein>
<keyword evidence="4" id="KW-0732">Signal</keyword>
<keyword evidence="9" id="KW-0325">Glycoprotein</keyword>
<accession>A0A0L0DJY4</accession>
<name>A0A0L0DJY4_THETB</name>
<keyword evidence="8" id="KW-0675">Receptor</keyword>
<evidence type="ECO:0000256" key="5">
    <source>
        <dbReference type="ARBA" id="ARBA00022737"/>
    </source>
</evidence>
<feature type="transmembrane region" description="Helical" evidence="12">
    <location>
        <begin position="1433"/>
        <end position="1454"/>
    </location>
</feature>
<dbReference type="CDD" id="cd00055">
    <property type="entry name" value="EGF_Lam"/>
    <property type="match status" value="1"/>
</dbReference>
<evidence type="ECO:0000256" key="12">
    <source>
        <dbReference type="SAM" id="Phobius"/>
    </source>
</evidence>
<feature type="region of interest" description="Disordered" evidence="11">
    <location>
        <begin position="98"/>
        <end position="172"/>
    </location>
</feature>
<keyword evidence="7 12" id="KW-0472">Membrane</keyword>
<dbReference type="OrthoDB" id="676979at2759"/>
<dbReference type="PRINTS" id="PR00019">
    <property type="entry name" value="LEURICHRPT"/>
</dbReference>
<feature type="transmembrane region" description="Helical" evidence="12">
    <location>
        <begin position="1001"/>
        <end position="1018"/>
    </location>
</feature>
<dbReference type="GO" id="GO:0016020">
    <property type="term" value="C:membrane"/>
    <property type="evidence" value="ECO:0007669"/>
    <property type="project" value="UniProtKB-SubCell"/>
</dbReference>
<feature type="transmembrane region" description="Helical" evidence="12">
    <location>
        <begin position="949"/>
        <end position="970"/>
    </location>
</feature>
<feature type="region of interest" description="Disordered" evidence="11">
    <location>
        <begin position="55"/>
        <end position="77"/>
    </location>
</feature>
<feature type="compositionally biased region" description="Low complexity" evidence="11">
    <location>
        <begin position="58"/>
        <end position="68"/>
    </location>
</feature>
<evidence type="ECO:0000256" key="3">
    <source>
        <dbReference type="ARBA" id="ARBA00022692"/>
    </source>
</evidence>
<keyword evidence="6 12" id="KW-1133">Transmembrane helix</keyword>
<evidence type="ECO:0000256" key="9">
    <source>
        <dbReference type="ARBA" id="ARBA00023180"/>
    </source>
</evidence>
<reference evidence="13 14" key="1">
    <citation type="submission" date="2010-05" db="EMBL/GenBank/DDBJ databases">
        <title>The Genome Sequence of Thecamonas trahens ATCC 50062.</title>
        <authorList>
            <consortium name="The Broad Institute Genome Sequencing Platform"/>
            <person name="Russ C."/>
            <person name="Cuomo C."/>
            <person name="Shea T."/>
            <person name="Young S.K."/>
            <person name="Zeng Q."/>
            <person name="Koehrsen M."/>
            <person name="Haas B."/>
            <person name="Borodovsky M."/>
            <person name="Guigo R."/>
            <person name="Alvarado L."/>
            <person name="Berlin A."/>
            <person name="Bochicchio J."/>
            <person name="Borenstein D."/>
            <person name="Chapman S."/>
            <person name="Chen Z."/>
            <person name="Freedman E."/>
            <person name="Gellesch M."/>
            <person name="Goldberg J."/>
            <person name="Griggs A."/>
            <person name="Gujja S."/>
            <person name="Heilman E."/>
            <person name="Heiman D."/>
            <person name="Hepburn T."/>
            <person name="Howarth C."/>
            <person name="Jen D."/>
            <person name="Larson L."/>
            <person name="Mehta T."/>
            <person name="Park D."/>
            <person name="Pearson M."/>
            <person name="Roberts A."/>
            <person name="Saif S."/>
            <person name="Shenoy N."/>
            <person name="Sisk P."/>
            <person name="Stolte C."/>
            <person name="Sykes S."/>
            <person name="Thomson T."/>
            <person name="Walk T."/>
            <person name="White J."/>
            <person name="Yandava C."/>
            <person name="Burger G."/>
            <person name="Gray M.W."/>
            <person name="Holland P.W.H."/>
            <person name="King N."/>
            <person name="Lang F.B.F."/>
            <person name="Roger A.J."/>
            <person name="Ruiz-Trillo I."/>
            <person name="Lander E."/>
            <person name="Nusbaum C."/>
        </authorList>
    </citation>
    <scope>NUCLEOTIDE SEQUENCE [LARGE SCALE GENOMIC DNA]</scope>
    <source>
        <strain evidence="13 14">ATCC 50062</strain>
    </source>
</reference>
<keyword evidence="5" id="KW-0677">Repeat</keyword>
<keyword evidence="14" id="KW-1185">Reference proteome</keyword>
<gene>
    <name evidence="13" type="ORF">AMSG_12078</name>
</gene>
<comment type="subcellular location">
    <subcellularLocation>
        <location evidence="1">Membrane</location>
        <topology evidence="1">Single-pass membrane protein</topology>
    </subcellularLocation>
</comment>
<dbReference type="Gene3D" id="3.80.10.10">
    <property type="entry name" value="Ribonuclease Inhibitor"/>
    <property type="match status" value="2"/>
</dbReference>
<evidence type="ECO:0000313" key="14">
    <source>
        <dbReference type="Proteomes" id="UP000054408"/>
    </source>
</evidence>
<feature type="coiled-coil region" evidence="10">
    <location>
        <begin position="1521"/>
        <end position="1548"/>
    </location>
</feature>
<evidence type="ECO:0000313" key="13">
    <source>
        <dbReference type="EMBL" id="KNC51618.1"/>
    </source>
</evidence>
<dbReference type="EMBL" id="GL349468">
    <property type="protein sequence ID" value="KNC51618.1"/>
    <property type="molecule type" value="Genomic_DNA"/>
</dbReference>
<organism evidence="13 14">
    <name type="scientific">Thecamonas trahens ATCC 50062</name>
    <dbReference type="NCBI Taxonomy" id="461836"/>
    <lineage>
        <taxon>Eukaryota</taxon>
        <taxon>Apusozoa</taxon>
        <taxon>Apusomonadida</taxon>
        <taxon>Apusomonadidae</taxon>
        <taxon>Thecamonas</taxon>
    </lineage>
</organism>
<dbReference type="PANTHER" id="PTHR27000">
    <property type="entry name" value="LEUCINE-RICH REPEAT RECEPTOR-LIKE PROTEIN KINASE FAMILY PROTEIN-RELATED"/>
    <property type="match status" value="1"/>
</dbReference>
<feature type="transmembrane region" description="Helical" evidence="12">
    <location>
        <begin position="1137"/>
        <end position="1156"/>
    </location>
</feature>
<evidence type="ECO:0000256" key="11">
    <source>
        <dbReference type="SAM" id="MobiDB-lite"/>
    </source>
</evidence>
<evidence type="ECO:0000256" key="7">
    <source>
        <dbReference type="ARBA" id="ARBA00023136"/>
    </source>
</evidence>
<dbReference type="InterPro" id="IPR001611">
    <property type="entry name" value="Leu-rich_rpt"/>
</dbReference>
<evidence type="ECO:0000256" key="2">
    <source>
        <dbReference type="ARBA" id="ARBA00022614"/>
    </source>
</evidence>
<feature type="compositionally biased region" description="Acidic residues" evidence="11">
    <location>
        <begin position="116"/>
        <end position="126"/>
    </location>
</feature>
<proteinExistence type="predicted"/>
<keyword evidence="3 12" id="KW-0812">Transmembrane</keyword>
<dbReference type="RefSeq" id="XP_013756042.1">
    <property type="nucleotide sequence ID" value="XM_013900588.1"/>
</dbReference>
<dbReference type="GeneID" id="25569993"/>
<dbReference type="PANTHER" id="PTHR27000:SF642">
    <property type="entry name" value="INACTIVE LEUCINE-RICH REPEAT RECEPTOR KINASE XIAO-RELATED"/>
    <property type="match status" value="1"/>
</dbReference>
<feature type="transmembrane region" description="Helical" evidence="12">
    <location>
        <begin position="1162"/>
        <end position="1190"/>
    </location>
</feature>
<feature type="transmembrane region" description="Helical" evidence="12">
    <location>
        <begin position="1393"/>
        <end position="1413"/>
    </location>
</feature>
<evidence type="ECO:0000256" key="4">
    <source>
        <dbReference type="ARBA" id="ARBA00022729"/>
    </source>
</evidence>
<evidence type="ECO:0000256" key="6">
    <source>
        <dbReference type="ARBA" id="ARBA00022989"/>
    </source>
</evidence>
<evidence type="ECO:0000256" key="8">
    <source>
        <dbReference type="ARBA" id="ARBA00023170"/>
    </source>
</evidence>
<dbReference type="InterPro" id="IPR002049">
    <property type="entry name" value="LE_dom"/>
</dbReference>
<evidence type="ECO:0000256" key="1">
    <source>
        <dbReference type="ARBA" id="ARBA00004167"/>
    </source>
</evidence>
<feature type="transmembrane region" description="Helical" evidence="12">
    <location>
        <begin position="1223"/>
        <end position="1249"/>
    </location>
</feature>
<feature type="transmembrane region" description="Helical" evidence="12">
    <location>
        <begin position="1291"/>
        <end position="1314"/>
    </location>
</feature>
<dbReference type="Pfam" id="PF00560">
    <property type="entry name" value="LRR_1"/>
    <property type="match status" value="4"/>
</dbReference>
<dbReference type="InterPro" id="IPR032675">
    <property type="entry name" value="LRR_dom_sf"/>
</dbReference>
<keyword evidence="10" id="KW-0175">Coiled coil</keyword>
<evidence type="ECO:0000256" key="10">
    <source>
        <dbReference type="SAM" id="Coils"/>
    </source>
</evidence>
<dbReference type="eggNOG" id="ENOG502R960">
    <property type="taxonomic scope" value="Eukaryota"/>
</dbReference>
<dbReference type="Proteomes" id="UP000054408">
    <property type="component" value="Unassembled WGS sequence"/>
</dbReference>
<dbReference type="SUPFAM" id="SSF52058">
    <property type="entry name" value="L domain-like"/>
    <property type="match status" value="1"/>
</dbReference>